<organism evidence="1 2">
    <name type="scientific">Brucella pecoris</name>
    <dbReference type="NCBI Taxonomy" id="867683"/>
    <lineage>
        <taxon>Bacteria</taxon>
        <taxon>Pseudomonadati</taxon>
        <taxon>Pseudomonadota</taxon>
        <taxon>Alphaproteobacteria</taxon>
        <taxon>Hyphomicrobiales</taxon>
        <taxon>Brucellaceae</taxon>
        <taxon>Brucella/Ochrobactrum group</taxon>
        <taxon>Brucella</taxon>
    </lineage>
</organism>
<evidence type="ECO:0000313" key="1">
    <source>
        <dbReference type="EMBL" id="MBB4095947.1"/>
    </source>
</evidence>
<keyword evidence="2" id="KW-1185">Reference proteome</keyword>
<name>A0AB34YZ66_9HYPH</name>
<evidence type="ECO:0000313" key="2">
    <source>
        <dbReference type="Proteomes" id="UP000553980"/>
    </source>
</evidence>
<sequence length="40" mass="4196">MGELLFWIVLLGLPALLIGGFAYAHYLKRTGGTSSGEDGA</sequence>
<comment type="caution">
    <text evidence="1">The sequence shown here is derived from an EMBL/GenBank/DDBJ whole genome shotgun (WGS) entry which is preliminary data.</text>
</comment>
<dbReference type="RefSeq" id="WP_255414847.1">
    <property type="nucleotide sequence ID" value="NZ_JACIEX010000016.1"/>
</dbReference>
<dbReference type="AlphaFoldDB" id="A0AB34YZ66"/>
<reference evidence="1 2" key="1">
    <citation type="submission" date="2020-08" db="EMBL/GenBank/DDBJ databases">
        <title>Genomic Encyclopedia of Type Strains, Phase IV (KMG-IV): sequencing the most valuable type-strain genomes for metagenomic binning, comparative biology and taxonomic classification.</title>
        <authorList>
            <person name="Goeker M."/>
        </authorList>
    </citation>
    <scope>NUCLEOTIDE SEQUENCE [LARGE SCALE GENOMIC DNA]</scope>
    <source>
        <strain evidence="1 2">DSM 23868</strain>
    </source>
</reference>
<dbReference type="Proteomes" id="UP000553980">
    <property type="component" value="Unassembled WGS sequence"/>
</dbReference>
<gene>
    <name evidence="1" type="ORF">GGQ79_004500</name>
</gene>
<protein>
    <submittedName>
        <fullName evidence="1">Uncharacterized protein</fullName>
    </submittedName>
</protein>
<dbReference type="EMBL" id="JACIEX010000016">
    <property type="protein sequence ID" value="MBB4095947.1"/>
    <property type="molecule type" value="Genomic_DNA"/>
</dbReference>
<proteinExistence type="predicted"/>
<accession>A0AB34YZ66</accession>